<evidence type="ECO:0000313" key="1">
    <source>
        <dbReference type="EMBL" id="RAH65091.1"/>
    </source>
</evidence>
<proteinExistence type="predicted"/>
<accession>A0ACD1GV76</accession>
<sequence length="166" mass="19064">MEFPNLDGDPLIDTIIDRCWHHRYATVSELAAHTKALLNERRTDAMERNESRKEGSEGVTSVTTVFDDRWRTVMSRIINGIWGYGLGELWRRLLSLGFRREAATTERTGGDHGNAMDPKYSLGKEFSSQRQLCQDLEQRGLLRMLSSGEPEQIGFTCEWYRHSLLG</sequence>
<name>A0ACD1GV76_9EURO</name>
<evidence type="ECO:0000313" key="2">
    <source>
        <dbReference type="Proteomes" id="UP000249661"/>
    </source>
</evidence>
<keyword evidence="2" id="KW-1185">Reference proteome</keyword>
<organism evidence="1 2">
    <name type="scientific">Aspergillus aculeatinus CBS 121060</name>
    <dbReference type="NCBI Taxonomy" id="1448322"/>
    <lineage>
        <taxon>Eukaryota</taxon>
        <taxon>Fungi</taxon>
        <taxon>Dikarya</taxon>
        <taxon>Ascomycota</taxon>
        <taxon>Pezizomycotina</taxon>
        <taxon>Eurotiomycetes</taxon>
        <taxon>Eurotiomycetidae</taxon>
        <taxon>Eurotiales</taxon>
        <taxon>Aspergillaceae</taxon>
        <taxon>Aspergillus</taxon>
        <taxon>Aspergillus subgen. Circumdati</taxon>
    </lineage>
</organism>
<protein>
    <submittedName>
        <fullName evidence="1">Uncharacterized protein</fullName>
    </submittedName>
</protein>
<dbReference type="Proteomes" id="UP000249661">
    <property type="component" value="Unassembled WGS sequence"/>
</dbReference>
<dbReference type="EMBL" id="KZ825000">
    <property type="protein sequence ID" value="RAH65091.1"/>
    <property type="molecule type" value="Genomic_DNA"/>
</dbReference>
<gene>
    <name evidence="1" type="ORF">BO66DRAFT_217485</name>
</gene>
<reference evidence="1" key="1">
    <citation type="submission" date="2018-02" db="EMBL/GenBank/DDBJ databases">
        <title>The genomes of Aspergillus section Nigri reveals drivers in fungal speciation.</title>
        <authorList>
            <consortium name="DOE Joint Genome Institute"/>
            <person name="Vesth T.C."/>
            <person name="Nybo J."/>
            <person name="Theobald S."/>
            <person name="Brandl J."/>
            <person name="Frisvad J.C."/>
            <person name="Nielsen K.F."/>
            <person name="Lyhne E.K."/>
            <person name="Kogle M.E."/>
            <person name="Kuo A."/>
            <person name="Riley R."/>
            <person name="Clum A."/>
            <person name="Nolan M."/>
            <person name="Lipzen A."/>
            <person name="Salamov A."/>
            <person name="Henrissat B."/>
            <person name="Wiebenga A."/>
            <person name="De vries R.P."/>
            <person name="Grigoriev I.V."/>
            <person name="Mortensen U.H."/>
            <person name="Andersen M.R."/>
            <person name="Baker S.E."/>
        </authorList>
    </citation>
    <scope>NUCLEOTIDE SEQUENCE</scope>
    <source>
        <strain evidence="1">CBS 121060</strain>
    </source>
</reference>